<feature type="binding site" description="axial binding residue" evidence="9">
    <location>
        <position position="318"/>
    </location>
    <ligand>
        <name>methylcob(III)alamin</name>
        <dbReference type="ChEBI" id="CHEBI:28115"/>
    </ligand>
    <ligandPart>
        <name>Co</name>
        <dbReference type="ChEBI" id="CHEBI:27638"/>
    </ligandPart>
</feature>
<keyword evidence="8" id="KW-0170">Cobalt</keyword>
<dbReference type="GO" id="GO:0008705">
    <property type="term" value="F:methionine synthase activity"/>
    <property type="evidence" value="ECO:0007669"/>
    <property type="project" value="InterPro"/>
</dbReference>
<keyword evidence="4 11" id="KW-0808">Transferase</keyword>
<dbReference type="AlphaFoldDB" id="A0A813M197"/>
<proteinExistence type="inferred from homology"/>
<feature type="binding site" evidence="10">
    <location>
        <begin position="315"/>
        <end position="319"/>
    </location>
    <ligand>
        <name>methylcob(III)alamin</name>
        <dbReference type="ChEBI" id="CHEBI:28115"/>
    </ligand>
</feature>
<dbReference type="GO" id="GO:0005829">
    <property type="term" value="C:cytosol"/>
    <property type="evidence" value="ECO:0007669"/>
    <property type="project" value="TreeGrafter"/>
</dbReference>
<evidence type="ECO:0000256" key="1">
    <source>
        <dbReference type="ARBA" id="ARBA00010398"/>
    </source>
</evidence>
<dbReference type="PANTHER" id="PTHR45833">
    <property type="entry name" value="METHIONINE SYNTHASE"/>
    <property type="match status" value="1"/>
</dbReference>
<evidence type="ECO:0000256" key="5">
    <source>
        <dbReference type="ARBA" id="ARBA00022691"/>
    </source>
</evidence>
<feature type="binding site" evidence="10">
    <location>
        <position position="367"/>
    </location>
    <ligand>
        <name>methylcob(III)alamin</name>
        <dbReference type="ChEBI" id="CHEBI:28115"/>
    </ligand>
</feature>
<evidence type="ECO:0000256" key="3">
    <source>
        <dbReference type="ARBA" id="ARBA00022628"/>
    </source>
</evidence>
<feature type="domain" description="B12-binding N-terminal" evidence="14">
    <location>
        <begin position="198"/>
        <end position="292"/>
    </location>
</feature>
<evidence type="ECO:0000313" key="16">
    <source>
        <dbReference type="Proteomes" id="UP000626109"/>
    </source>
</evidence>
<evidence type="ECO:0000256" key="11">
    <source>
        <dbReference type="PROSITE-ProRule" id="PRU00346"/>
    </source>
</evidence>
<feature type="domain" description="AdoMet activation" evidence="12">
    <location>
        <begin position="455"/>
        <end position="792"/>
    </location>
</feature>
<dbReference type="InterPro" id="IPR033706">
    <property type="entry name" value="Met_synthase_B12-bd"/>
</dbReference>
<dbReference type="SUPFAM" id="SSF47644">
    <property type="entry name" value="Methionine synthase domain"/>
    <property type="match status" value="1"/>
</dbReference>
<evidence type="ECO:0008006" key="17">
    <source>
        <dbReference type="Google" id="ProtNLM"/>
    </source>
</evidence>
<dbReference type="Pfam" id="PF02310">
    <property type="entry name" value="B12-binding"/>
    <property type="match status" value="1"/>
</dbReference>
<dbReference type="GO" id="GO:0032259">
    <property type="term" value="P:methylation"/>
    <property type="evidence" value="ECO:0007669"/>
    <property type="project" value="UniProtKB-KW"/>
</dbReference>
<dbReference type="InterPro" id="IPR003759">
    <property type="entry name" value="Cbl-bd_cap"/>
</dbReference>
<dbReference type="Proteomes" id="UP000626109">
    <property type="component" value="Unassembled WGS sequence"/>
</dbReference>
<evidence type="ECO:0000256" key="10">
    <source>
        <dbReference type="PIRSR" id="PIRSR000381-2"/>
    </source>
</evidence>
<dbReference type="Pfam" id="PF00809">
    <property type="entry name" value="Pterin_bind"/>
    <property type="match status" value="1"/>
</dbReference>
<dbReference type="InterPro" id="IPR011822">
    <property type="entry name" value="MetH"/>
</dbReference>
<keyword evidence="2 11" id="KW-0489">Methyltransferase</keyword>
<organism evidence="15 16">
    <name type="scientific">Polarella glacialis</name>
    <name type="common">Dinoflagellate</name>
    <dbReference type="NCBI Taxonomy" id="89957"/>
    <lineage>
        <taxon>Eukaryota</taxon>
        <taxon>Sar</taxon>
        <taxon>Alveolata</taxon>
        <taxon>Dinophyceae</taxon>
        <taxon>Suessiales</taxon>
        <taxon>Suessiaceae</taxon>
        <taxon>Polarella</taxon>
    </lineage>
</organism>
<dbReference type="Pfam" id="PF02965">
    <property type="entry name" value="Met_synt_B12"/>
    <property type="match status" value="1"/>
</dbReference>
<evidence type="ECO:0000256" key="4">
    <source>
        <dbReference type="ARBA" id="ARBA00022679"/>
    </source>
</evidence>
<evidence type="ECO:0000259" key="12">
    <source>
        <dbReference type="PROSITE" id="PS50974"/>
    </source>
</evidence>
<evidence type="ECO:0000259" key="14">
    <source>
        <dbReference type="PROSITE" id="PS51337"/>
    </source>
</evidence>
<feature type="domain" description="B12-binding" evidence="13">
    <location>
        <begin position="305"/>
        <end position="440"/>
    </location>
</feature>
<feature type="binding site" evidence="10">
    <location>
        <position position="419"/>
    </location>
    <ligand>
        <name>methylcob(III)alamin</name>
        <dbReference type="ChEBI" id="CHEBI:28115"/>
    </ligand>
</feature>
<dbReference type="GO" id="GO:0050667">
    <property type="term" value="P:homocysteine metabolic process"/>
    <property type="evidence" value="ECO:0007669"/>
    <property type="project" value="TreeGrafter"/>
</dbReference>
<dbReference type="InterPro" id="IPR000489">
    <property type="entry name" value="Pterin-binding_dom"/>
</dbReference>
<feature type="binding site" evidence="10">
    <location>
        <position position="504"/>
    </location>
    <ligand>
        <name>S-adenosyl-L-methionine</name>
        <dbReference type="ChEBI" id="CHEBI:59789"/>
    </ligand>
</feature>
<evidence type="ECO:0000256" key="6">
    <source>
        <dbReference type="ARBA" id="ARBA00022723"/>
    </source>
</evidence>
<comment type="caution">
    <text evidence="15">The sequence shown here is derived from an EMBL/GenBank/DDBJ whole genome shotgun (WGS) entry which is preliminary data.</text>
</comment>
<dbReference type="InterPro" id="IPR006158">
    <property type="entry name" value="Cobalamin-bd"/>
</dbReference>
<dbReference type="InterPro" id="IPR037010">
    <property type="entry name" value="VitB12-dep_Met_synth_activ_sf"/>
</dbReference>
<name>A0A813M197_POLGL</name>
<evidence type="ECO:0000256" key="9">
    <source>
        <dbReference type="PIRSR" id="PIRSR000381-1"/>
    </source>
</evidence>
<evidence type="ECO:0000313" key="15">
    <source>
        <dbReference type="EMBL" id="CAE8738059.1"/>
    </source>
</evidence>
<dbReference type="Gene3D" id="1.10.288.10">
    <property type="entry name" value="Cobalamin-dependent Methionine Synthase, domain 2"/>
    <property type="match status" value="1"/>
</dbReference>
<evidence type="ECO:0000256" key="2">
    <source>
        <dbReference type="ARBA" id="ARBA00022603"/>
    </source>
</evidence>
<dbReference type="PROSITE" id="PS51332">
    <property type="entry name" value="B12_BINDING"/>
    <property type="match status" value="1"/>
</dbReference>
<dbReference type="FunFam" id="1.10.1240.10:FF:000001">
    <property type="entry name" value="Methionine synthase"/>
    <property type="match status" value="1"/>
</dbReference>
<feature type="non-terminal residue" evidence="15">
    <location>
        <position position="793"/>
    </location>
</feature>
<dbReference type="SUPFAM" id="SSF51717">
    <property type="entry name" value="Dihydropteroate synthetase-like"/>
    <property type="match status" value="1"/>
</dbReference>
<gene>
    <name evidence="15" type="ORF">PGLA2088_LOCUS49029</name>
</gene>
<dbReference type="FunFam" id="3.40.50.280:FF:000001">
    <property type="entry name" value="Methionine synthase"/>
    <property type="match status" value="1"/>
</dbReference>
<dbReference type="CDD" id="cd02069">
    <property type="entry name" value="methionine_synthase_B12_BD"/>
    <property type="match status" value="1"/>
</dbReference>
<dbReference type="Gene3D" id="3.10.196.10">
    <property type="entry name" value="Vitamin B12-dependent methionine synthase, activation domain"/>
    <property type="match status" value="1"/>
</dbReference>
<dbReference type="Gene3D" id="3.20.20.20">
    <property type="entry name" value="Dihydropteroate synthase-like"/>
    <property type="match status" value="2"/>
</dbReference>
<dbReference type="GO" id="GO:0046653">
    <property type="term" value="P:tetrahydrofolate metabolic process"/>
    <property type="evidence" value="ECO:0007669"/>
    <property type="project" value="TreeGrafter"/>
</dbReference>
<feature type="binding site" evidence="10">
    <location>
        <begin position="753"/>
        <end position="754"/>
    </location>
    <ligand>
        <name>S-adenosyl-L-methionine</name>
        <dbReference type="ChEBI" id="CHEBI:59789"/>
    </ligand>
</feature>
<dbReference type="SUPFAM" id="SSF56507">
    <property type="entry name" value="Methionine synthase activation domain-like"/>
    <property type="match status" value="1"/>
</dbReference>
<comment type="cofactor">
    <cofactor evidence="9">
        <name>methylcob(III)alamin</name>
        <dbReference type="ChEBI" id="CHEBI:28115"/>
    </cofactor>
</comment>
<dbReference type="InterPro" id="IPR011005">
    <property type="entry name" value="Dihydropteroate_synth-like_sf"/>
</dbReference>
<dbReference type="PANTHER" id="PTHR45833:SF1">
    <property type="entry name" value="METHIONINE SYNTHASE"/>
    <property type="match status" value="1"/>
</dbReference>
<feature type="binding site" evidence="10">
    <location>
        <position position="242"/>
    </location>
    <ligand>
        <name>methylcob(III)alamin</name>
        <dbReference type="ChEBI" id="CHEBI:28115"/>
    </ligand>
</feature>
<comment type="similarity">
    <text evidence="1">Belongs to the vitamin-B12 dependent methionine synthase family.</text>
</comment>
<keyword evidence="7" id="KW-0677">Repeat</keyword>
<dbReference type="PROSITE" id="PS51337">
    <property type="entry name" value="B12_BINDING_NTER"/>
    <property type="match status" value="1"/>
</dbReference>
<dbReference type="GO" id="GO:0031419">
    <property type="term" value="F:cobalamin binding"/>
    <property type="evidence" value="ECO:0007669"/>
    <property type="project" value="UniProtKB-KW"/>
</dbReference>
<dbReference type="GO" id="GO:0008270">
    <property type="term" value="F:zinc ion binding"/>
    <property type="evidence" value="ECO:0007669"/>
    <property type="project" value="InterPro"/>
</dbReference>
<keyword evidence="3 9" id="KW-0846">Cobalamin</keyword>
<dbReference type="SMART" id="SM01018">
    <property type="entry name" value="B12-binding_2"/>
    <property type="match status" value="1"/>
</dbReference>
<evidence type="ECO:0000259" key="13">
    <source>
        <dbReference type="PROSITE" id="PS51332"/>
    </source>
</evidence>
<dbReference type="InterPro" id="IPR004223">
    <property type="entry name" value="VitB12-dep_Met_synth_activ_dom"/>
</dbReference>
<dbReference type="InterPro" id="IPR050554">
    <property type="entry name" value="Met_Synthase/Corrinoid"/>
</dbReference>
<dbReference type="InterPro" id="IPR036724">
    <property type="entry name" value="Cobalamin-bd_sf"/>
</dbReference>
<dbReference type="EMBL" id="CAJNNW010036876">
    <property type="protein sequence ID" value="CAE8738059.1"/>
    <property type="molecule type" value="Genomic_DNA"/>
</dbReference>
<keyword evidence="5 10" id="KW-0949">S-adenosyl-L-methionine</keyword>
<dbReference type="Pfam" id="PF02607">
    <property type="entry name" value="B12-binding_2"/>
    <property type="match status" value="1"/>
</dbReference>
<dbReference type="PROSITE" id="PS50974">
    <property type="entry name" value="ADOMET_ACTIVATION"/>
    <property type="match status" value="1"/>
</dbReference>
<dbReference type="InterPro" id="IPR036594">
    <property type="entry name" value="Meth_synthase_dom"/>
</dbReference>
<dbReference type="Gene3D" id="3.40.50.280">
    <property type="entry name" value="Cobalamin-binding domain"/>
    <property type="match status" value="1"/>
</dbReference>
<keyword evidence="6 9" id="KW-0479">Metal-binding</keyword>
<feature type="binding site" evidence="10">
    <location>
        <position position="696"/>
    </location>
    <ligand>
        <name>S-adenosyl-L-methionine</name>
        <dbReference type="ChEBI" id="CHEBI:59789"/>
    </ligand>
</feature>
<dbReference type="SUPFAM" id="SSF52242">
    <property type="entry name" value="Cobalamin (vitamin B12)-binding domain"/>
    <property type="match status" value="1"/>
</dbReference>
<dbReference type="Gene3D" id="1.10.1240.10">
    <property type="entry name" value="Methionine synthase domain"/>
    <property type="match status" value="1"/>
</dbReference>
<protein>
    <recommendedName>
        <fullName evidence="17">Methionine synthase</fullName>
    </recommendedName>
</protein>
<evidence type="ECO:0000256" key="8">
    <source>
        <dbReference type="ARBA" id="ARBA00023285"/>
    </source>
</evidence>
<accession>A0A813M197</accession>
<evidence type="ECO:0000256" key="7">
    <source>
        <dbReference type="ARBA" id="ARBA00022737"/>
    </source>
</evidence>
<reference evidence="15" key="1">
    <citation type="submission" date="2021-02" db="EMBL/GenBank/DDBJ databases">
        <authorList>
            <person name="Dougan E. K."/>
            <person name="Rhodes N."/>
            <person name="Thang M."/>
            <person name="Chan C."/>
        </authorList>
    </citation>
    <scope>NUCLEOTIDE SEQUENCE</scope>
</reference>
<feature type="binding site" evidence="10">
    <location>
        <position position="363"/>
    </location>
    <ligand>
        <name>methylcob(III)alamin</name>
        <dbReference type="ChEBI" id="CHEBI:28115"/>
    </ligand>
</feature>
<dbReference type="PIRSF" id="PIRSF000381">
    <property type="entry name" value="MetH"/>
    <property type="match status" value="1"/>
</dbReference>
<sequence length="793" mass="88702">KLVDAYKWDAAMEVCLQQVDKKADILDFNFDSDLIDGQSAMGRFMRMCVTEPNVARLPFMIDSSKWDVVEEGLKCVQGKCIVNSISLKIKRTCPCVSFSGGLSNLSFSFRGLNSLRDVMHSVFLYHAVPKGLNMSIVNPGGLPRYSDIDEHSRKLAEEVILNSSADGKHVERFLEYAEKVKNPPAAAAGGAAAGPAAAKDAWRSGTYTERLQHGLINGIDKFITEDVEEARQDLKVPLYVIEGPLMQGMGIIGDLFGAGKMFLPQVIKSARVMKKAVAWLTPFMEKEKREAALLNGTDPDQPKWNGVVLMATVKGDVHDIGKNIVGVVLGCNNYKVIDMGVMVPAEKILERAIEEKVDVIGLSGLITPSLDEMVYVAEQMKAKGMTLPLMIGGATTSKRHTAVRLAKKYDFGVIHVLDASRSCTVVSALLSKEKKNYLADIKEEYTEIRDEYYATLVDKKWKTLEQAQAKKPQMDWSKVPPKPQFIGNLCIKDHPIDEIMQYIDWTPFFQVYQLRGKYPNRDYPAIFKDDRVGEEARKLFEEAKEMLAWIVKEGVMKCTGVVGIHPANSVGDDIEVYTNEDRDTVKCKFYGLRQQLDMNETTYMCQSDFIAPKGVAPDYISAFACTGGIGCHEQRMKFEETGDIDKAILLEAVADRLAEAFAELIHLKIRKTLWAYAPDENLSLEDMLKVKYQGIRPAPGYPSQPDHREKEQMWDLLDINRLTENKLELTDSHMMMPSASVSALVFAHPQSKYFSVGQVNIDQVKAYSARRGESGVEGTERWLGTTVLGYEKK</sequence>